<dbReference type="OrthoDB" id="2441380at2759"/>
<dbReference type="AlphaFoldDB" id="A0A5N6TKZ8"/>
<sequence length="110" mass="12407">MSFHLSSQNFRLSFEEGCTVFECEVRDRHGEFHHRKIKLDAHIGNTDGWFIWGGQNFTRTARDIRLEQTGNGPKLIATMQTNSGGDRGAQGLMLADKIENNDGHLRFTGA</sequence>
<organism evidence="2 3">
    <name type="scientific">Aspergillus avenaceus</name>
    <dbReference type="NCBI Taxonomy" id="36643"/>
    <lineage>
        <taxon>Eukaryota</taxon>
        <taxon>Fungi</taxon>
        <taxon>Dikarya</taxon>
        <taxon>Ascomycota</taxon>
        <taxon>Pezizomycotina</taxon>
        <taxon>Eurotiomycetes</taxon>
        <taxon>Eurotiomycetidae</taxon>
        <taxon>Eurotiales</taxon>
        <taxon>Aspergillaceae</taxon>
        <taxon>Aspergillus</taxon>
        <taxon>Aspergillus subgen. Circumdati</taxon>
    </lineage>
</organism>
<dbReference type="SMART" id="SM01111">
    <property type="entry name" value="CVNH"/>
    <property type="match status" value="1"/>
</dbReference>
<dbReference type="Gene3D" id="2.30.60.10">
    <property type="entry name" value="Cyanovirin-N"/>
    <property type="match status" value="1"/>
</dbReference>
<keyword evidence="3" id="KW-1185">Reference proteome</keyword>
<dbReference type="InterPro" id="IPR011058">
    <property type="entry name" value="Cyanovirin-N"/>
</dbReference>
<protein>
    <submittedName>
        <fullName evidence="2">Cyanovirin-N</fullName>
    </submittedName>
</protein>
<dbReference type="EMBL" id="ML742243">
    <property type="protein sequence ID" value="KAE8146761.1"/>
    <property type="molecule type" value="Genomic_DNA"/>
</dbReference>
<proteinExistence type="predicted"/>
<accession>A0A5N6TKZ8</accession>
<name>A0A5N6TKZ8_ASPAV</name>
<dbReference type="PANTHER" id="PTHR42076:SF1">
    <property type="entry name" value="CYANOVIRIN-N DOMAIN-CONTAINING PROTEIN"/>
    <property type="match status" value="1"/>
</dbReference>
<dbReference type="SUPFAM" id="SSF51322">
    <property type="entry name" value="Cyanovirin-N"/>
    <property type="match status" value="1"/>
</dbReference>
<feature type="domain" description="Cyanovirin-N" evidence="1">
    <location>
        <begin position="2"/>
        <end position="107"/>
    </location>
</feature>
<gene>
    <name evidence="2" type="ORF">BDV25DRAFT_161777</name>
</gene>
<evidence type="ECO:0000313" key="3">
    <source>
        <dbReference type="Proteomes" id="UP000325780"/>
    </source>
</evidence>
<reference evidence="2 3" key="1">
    <citation type="submission" date="2019-04" db="EMBL/GenBank/DDBJ databases">
        <title>Friends and foes A comparative genomics study of 23 Aspergillus species from section Flavi.</title>
        <authorList>
            <consortium name="DOE Joint Genome Institute"/>
            <person name="Kjaerbolling I."/>
            <person name="Vesth T."/>
            <person name="Frisvad J.C."/>
            <person name="Nybo J.L."/>
            <person name="Theobald S."/>
            <person name="Kildgaard S."/>
            <person name="Isbrandt T."/>
            <person name="Kuo A."/>
            <person name="Sato A."/>
            <person name="Lyhne E.K."/>
            <person name="Kogle M.E."/>
            <person name="Wiebenga A."/>
            <person name="Kun R.S."/>
            <person name="Lubbers R.J."/>
            <person name="Makela M.R."/>
            <person name="Barry K."/>
            <person name="Chovatia M."/>
            <person name="Clum A."/>
            <person name="Daum C."/>
            <person name="Haridas S."/>
            <person name="He G."/>
            <person name="LaButti K."/>
            <person name="Lipzen A."/>
            <person name="Mondo S."/>
            <person name="Riley R."/>
            <person name="Salamov A."/>
            <person name="Simmons B.A."/>
            <person name="Magnuson J.K."/>
            <person name="Henrissat B."/>
            <person name="Mortensen U.H."/>
            <person name="Larsen T.O."/>
            <person name="Devries R.P."/>
            <person name="Grigoriev I.V."/>
            <person name="Machida M."/>
            <person name="Baker S.E."/>
            <person name="Andersen M.R."/>
        </authorList>
    </citation>
    <scope>NUCLEOTIDE SEQUENCE [LARGE SCALE GENOMIC DNA]</scope>
    <source>
        <strain evidence="2 3">IBT 18842</strain>
    </source>
</reference>
<evidence type="ECO:0000259" key="1">
    <source>
        <dbReference type="SMART" id="SM01111"/>
    </source>
</evidence>
<dbReference type="PANTHER" id="PTHR42076">
    <property type="entry name" value="CYANOVIRIN-N HOMOLOG"/>
    <property type="match status" value="1"/>
</dbReference>
<dbReference type="Pfam" id="PF08881">
    <property type="entry name" value="CVNH"/>
    <property type="match status" value="1"/>
</dbReference>
<dbReference type="Proteomes" id="UP000325780">
    <property type="component" value="Unassembled WGS sequence"/>
</dbReference>
<dbReference type="InterPro" id="IPR036673">
    <property type="entry name" value="Cyanovirin-N_sf"/>
</dbReference>
<evidence type="ECO:0000313" key="2">
    <source>
        <dbReference type="EMBL" id="KAE8146761.1"/>
    </source>
</evidence>